<dbReference type="Proteomes" id="UP000826271">
    <property type="component" value="Unassembled WGS sequence"/>
</dbReference>
<keyword evidence="3" id="KW-1185">Reference proteome</keyword>
<protein>
    <submittedName>
        <fullName evidence="2">Uncharacterized protein</fullName>
    </submittedName>
</protein>
<reference evidence="2" key="1">
    <citation type="submission" date="2019-10" db="EMBL/GenBank/DDBJ databases">
        <authorList>
            <person name="Zhang R."/>
            <person name="Pan Y."/>
            <person name="Wang J."/>
            <person name="Ma R."/>
            <person name="Yu S."/>
        </authorList>
    </citation>
    <scope>NUCLEOTIDE SEQUENCE</scope>
    <source>
        <strain evidence="2">LA-IB0</strain>
        <tissue evidence="2">Leaf</tissue>
    </source>
</reference>
<sequence length="613" mass="70029">MRRRCKLRTEYPPLTIAPGDASRNRGSDKPFDMRKAKRVRFADSEVDGVPDYVSSRGHKANQSPRSDAPKTSEYAYYRKLKNGAANSHCSSLHKESKEVKSSKLSREAISASDMLKPRRDFKFSISGESERPSDHRVFFSPLVSKHEEPDQLRRKDQTNKTKKMPSSLPENITPVGQSLYSSPLNEASGKSGLAGNQHTDKGIFSAKRDRLRQWVAHTLFPEVDKLPPKGFDLVSSLLSRLLPKGNKNDDSSKGDADNNSKSLILHESSYLENGIHLSHTTDWDNDLLKISSSTSSEIVLSERDTYLCKFTFPSYATETHFQDELIDLDERSKSRISRNSHTQHGFSFCLPFERYKPSGCYHLKEQDEFYYPTEHERKEPNRLLLEWDFKSRQATVSSSNINHVTAKNLCPRLATSWNVDNVLDTEGLYSSSLEFNSIPNYCSTSYLTQNIGPSFEDMKCADAEQEHFSPALPCTPKCITLAEDRNAENLLYTNNIIFSYRDLHWLDNKLWDADRESEFWQQSLSASDFFAEGHFPQYNESLYSFPRVEEATGEPFTPLSEGAFNNHFLSSNFQASLDTLITRPLLLDNVSQFKPTKELYFDDDDDDNELEYS</sequence>
<name>A0AAV6WL92_9LAMI</name>
<evidence type="ECO:0000256" key="1">
    <source>
        <dbReference type="SAM" id="MobiDB-lite"/>
    </source>
</evidence>
<feature type="region of interest" description="Disordered" evidence="1">
    <location>
        <begin position="125"/>
        <end position="199"/>
    </location>
</feature>
<accession>A0AAV6WL92</accession>
<organism evidence="2 3">
    <name type="scientific">Buddleja alternifolia</name>
    <dbReference type="NCBI Taxonomy" id="168488"/>
    <lineage>
        <taxon>Eukaryota</taxon>
        <taxon>Viridiplantae</taxon>
        <taxon>Streptophyta</taxon>
        <taxon>Embryophyta</taxon>
        <taxon>Tracheophyta</taxon>
        <taxon>Spermatophyta</taxon>
        <taxon>Magnoliopsida</taxon>
        <taxon>eudicotyledons</taxon>
        <taxon>Gunneridae</taxon>
        <taxon>Pentapetalae</taxon>
        <taxon>asterids</taxon>
        <taxon>lamiids</taxon>
        <taxon>Lamiales</taxon>
        <taxon>Scrophulariaceae</taxon>
        <taxon>Buddlejeae</taxon>
        <taxon>Buddleja</taxon>
    </lineage>
</organism>
<feature type="compositionally biased region" description="Basic and acidic residues" evidence="1">
    <location>
        <begin position="125"/>
        <end position="137"/>
    </location>
</feature>
<feature type="region of interest" description="Disordered" evidence="1">
    <location>
        <begin position="87"/>
        <end position="106"/>
    </location>
</feature>
<feature type="compositionally biased region" description="Basic and acidic residues" evidence="1">
    <location>
        <begin position="22"/>
        <end position="34"/>
    </location>
</feature>
<feature type="region of interest" description="Disordered" evidence="1">
    <location>
        <begin position="1"/>
        <end position="71"/>
    </location>
</feature>
<dbReference type="AlphaFoldDB" id="A0AAV6WL92"/>
<feature type="compositionally biased region" description="Basic and acidic residues" evidence="1">
    <location>
        <begin position="144"/>
        <end position="159"/>
    </location>
</feature>
<proteinExistence type="predicted"/>
<dbReference type="EMBL" id="WHWC01000013">
    <property type="protein sequence ID" value="KAG8370854.1"/>
    <property type="molecule type" value="Genomic_DNA"/>
</dbReference>
<evidence type="ECO:0000313" key="3">
    <source>
        <dbReference type="Proteomes" id="UP000826271"/>
    </source>
</evidence>
<feature type="compositionally biased region" description="Basic and acidic residues" evidence="1">
    <location>
        <begin position="92"/>
        <end position="106"/>
    </location>
</feature>
<gene>
    <name evidence="2" type="ORF">BUALT_Bualt13G0026700</name>
</gene>
<evidence type="ECO:0000313" key="2">
    <source>
        <dbReference type="EMBL" id="KAG8370854.1"/>
    </source>
</evidence>
<comment type="caution">
    <text evidence="2">The sequence shown here is derived from an EMBL/GenBank/DDBJ whole genome shotgun (WGS) entry which is preliminary data.</text>
</comment>
<feature type="compositionally biased region" description="Polar residues" evidence="1">
    <location>
        <begin position="168"/>
        <end position="185"/>
    </location>
</feature>